<reference evidence="1" key="1">
    <citation type="submission" date="2018-09" db="EMBL/GenBank/DDBJ databases">
        <title>A genomic encyclopedia of anaerobic methanotrophic archaea.</title>
        <authorList>
            <person name="Skennerton C.T."/>
            <person name="Chadwick G.L."/>
            <person name="Laso-Perez R."/>
            <person name="Leu A.O."/>
            <person name="Speth D.R."/>
            <person name="Yu H."/>
            <person name="Morgan-Lang C."/>
            <person name="Hatzenpichler R."/>
            <person name="Goudeau D."/>
            <person name="Malmstrom R."/>
            <person name="Woyke T."/>
            <person name="Hallam S."/>
            <person name="Tyson G.W."/>
            <person name="Wegener G."/>
            <person name="Boetius A."/>
            <person name="Orphan V.J."/>
        </authorList>
    </citation>
    <scope>NUCLEOTIDE SEQUENCE</scope>
    <source>
        <strain evidence="1">CONS3730D10UFb2</strain>
    </source>
</reference>
<keyword evidence="1" id="KW-0808">Transferase</keyword>
<evidence type="ECO:0000313" key="1">
    <source>
        <dbReference type="EMBL" id="TKY91879.1"/>
    </source>
</evidence>
<name>A0AC61SB03_9EURY</name>
<dbReference type="EMBL" id="QYBA01000115">
    <property type="protein sequence ID" value="TKY91879.1"/>
    <property type="molecule type" value="Genomic_DNA"/>
</dbReference>
<comment type="caution">
    <text evidence="1">The sequence shown here is derived from an EMBL/GenBank/DDBJ whole genome shotgun (WGS) entry which is preliminary data.</text>
</comment>
<proteinExistence type="predicted"/>
<accession>A0AC61SB03</accession>
<organism evidence="1 2">
    <name type="scientific">Candidatus Methanomarinus sp</name>
    <dbReference type="NCBI Taxonomy" id="3386244"/>
    <lineage>
        <taxon>Archaea</taxon>
        <taxon>Methanobacteriati</taxon>
        <taxon>Methanobacteriota</taxon>
        <taxon>Stenosarchaea group</taxon>
        <taxon>Methanomicrobia</taxon>
        <taxon>Methanosarcinales</taxon>
        <taxon>ANME-2 cluster</taxon>
        <taxon>Candidatus Methanocomedenaceae</taxon>
        <taxon>Candidatus Methanomarinus</taxon>
    </lineage>
</organism>
<dbReference type="Proteomes" id="UP000315423">
    <property type="component" value="Unassembled WGS sequence"/>
</dbReference>
<dbReference type="EC" id="2.7.2.11" evidence="1"/>
<sequence length="267" mass="29207">MRSLKTDRIVVKIGTNTLASEGRGLNYVLIESIAEQISELKMQGKEFIIVTSGAIGLGCNELSLKKRPSEIVLRQVCAAIGQSKVMEVYHHAFEHYGGIVAQILLTYDDFKDETKHGNMRNGIRELLKLNVTPIINENDVVATDEISKTFGDNDNLSAMVCVDTGADLLIILTDVDGLYDSNPRDNESARLIKTVAAITPEIEVMAEKTESGLAVGGMKTKIDAARICIDAGCDLIIANGDKDDVIRKIVEGEEIGTLFYKKSKQDM</sequence>
<gene>
    <name evidence="1" type="primary">proB</name>
    <name evidence="1" type="ORF">C5S46_03580</name>
</gene>
<evidence type="ECO:0000313" key="2">
    <source>
        <dbReference type="Proteomes" id="UP000315423"/>
    </source>
</evidence>
<protein>
    <submittedName>
        <fullName evidence="1">Glutamate 5-kinase</fullName>
        <ecNumber evidence="1">2.7.2.11</ecNumber>
    </submittedName>
</protein>